<evidence type="ECO:0000259" key="1">
    <source>
        <dbReference type="Pfam" id="PF22470"/>
    </source>
</evidence>
<dbReference type="AlphaFoldDB" id="A0A419N216"/>
<proteinExistence type="predicted"/>
<sequence length="140" mass="16274">MSKNSSMPVSDVVAFLNNLTRRNKVFRAMPIQLLRILNADSRRVLEQREDEEMALEAEQRARQKMIDEHLSLLKKDGIEPDELLNNGRPLKRPSIGRVRHYRIKGELISYKGVGKYPRKLKDIVEKEGEEGLKNYEISND</sequence>
<comment type="caution">
    <text evidence="2">The sequence shown here is derived from an EMBL/GenBank/DDBJ whole genome shotgun (WGS) entry which is preliminary data.</text>
</comment>
<protein>
    <recommendedName>
        <fullName evidence="1">DNA-binding protein H-NS-like N-terminal domain-containing protein</fullName>
    </recommendedName>
</protein>
<dbReference type="OrthoDB" id="6638520at2"/>
<dbReference type="RefSeq" id="WP_119823616.1">
    <property type="nucleotide sequence ID" value="NZ_RAHH01000062.1"/>
</dbReference>
<dbReference type="GO" id="GO:0046983">
    <property type="term" value="F:protein dimerization activity"/>
    <property type="evidence" value="ECO:0007669"/>
    <property type="project" value="InterPro"/>
</dbReference>
<keyword evidence="3" id="KW-1185">Reference proteome</keyword>
<feature type="domain" description="DNA-binding protein H-NS-like N-terminal" evidence="1">
    <location>
        <begin position="10"/>
        <end position="85"/>
    </location>
</feature>
<gene>
    <name evidence="2" type="ORF">D6C13_24950</name>
</gene>
<reference evidence="2 3" key="1">
    <citation type="submission" date="2018-09" db="EMBL/GenBank/DDBJ databases">
        <authorList>
            <person name="Le Fleche-Mateos A."/>
        </authorList>
    </citation>
    <scope>NUCLEOTIDE SEQUENCE [LARGE SCALE GENOMIC DNA]</scope>
    <source>
        <strain evidence="2 3">DSM 27399</strain>
    </source>
</reference>
<dbReference type="Gene3D" id="1.10.287.1050">
    <property type="entry name" value="H-NS histone-like proteins"/>
    <property type="match status" value="1"/>
</dbReference>
<evidence type="ECO:0000313" key="3">
    <source>
        <dbReference type="Proteomes" id="UP000284908"/>
    </source>
</evidence>
<evidence type="ECO:0000313" key="2">
    <source>
        <dbReference type="EMBL" id="RJT31433.1"/>
    </source>
</evidence>
<dbReference type="Proteomes" id="UP000284908">
    <property type="component" value="Unassembled WGS sequence"/>
</dbReference>
<name>A0A419N216_9GAMM</name>
<dbReference type="EMBL" id="RAHH01000062">
    <property type="protein sequence ID" value="RJT31433.1"/>
    <property type="molecule type" value="Genomic_DNA"/>
</dbReference>
<dbReference type="InterPro" id="IPR054180">
    <property type="entry name" value="H-NS-like_N"/>
</dbReference>
<accession>A0A419N216</accession>
<organism evidence="2 3">
    <name type="scientific">Rahnella woolbedingensis</name>
    <dbReference type="NCBI Taxonomy" id="1510574"/>
    <lineage>
        <taxon>Bacteria</taxon>
        <taxon>Pseudomonadati</taxon>
        <taxon>Pseudomonadota</taxon>
        <taxon>Gammaproteobacteria</taxon>
        <taxon>Enterobacterales</taxon>
        <taxon>Yersiniaceae</taxon>
        <taxon>Rahnella</taxon>
    </lineage>
</organism>
<dbReference type="Pfam" id="PF22470">
    <property type="entry name" value="Histone_HNS_N"/>
    <property type="match status" value="1"/>
</dbReference>
<dbReference type="InterPro" id="IPR027454">
    <property type="entry name" value="Histone_HNS_N"/>
</dbReference>